<evidence type="ECO:0000313" key="3">
    <source>
        <dbReference type="Proteomes" id="UP000216361"/>
    </source>
</evidence>
<dbReference type="EMBL" id="NOXS01000031">
    <property type="protein sequence ID" value="OYQ19472.1"/>
    <property type="molecule type" value="Genomic_DNA"/>
</dbReference>
<reference evidence="2 3" key="1">
    <citation type="submission" date="2017-07" db="EMBL/GenBank/DDBJ databases">
        <title>Elstera cyanobacteriorum sp. nov., a novel bacterium isolated from cyanobacterial aggregates in a eutrophic lake.</title>
        <authorList>
            <person name="Cai H."/>
        </authorList>
    </citation>
    <scope>NUCLEOTIDE SEQUENCE [LARGE SCALE GENOMIC DNA]</scope>
    <source>
        <strain evidence="2 3">TH019</strain>
    </source>
</reference>
<dbReference type="OrthoDB" id="9808437at2"/>
<comment type="caution">
    <text evidence="2">The sequence shown here is derived from an EMBL/GenBank/DDBJ whole genome shotgun (WGS) entry which is preliminary data.</text>
</comment>
<dbReference type="InterPro" id="IPR010852">
    <property type="entry name" value="ABATE"/>
</dbReference>
<dbReference type="AlphaFoldDB" id="A0A255XRD4"/>
<dbReference type="PANTHER" id="PTHR35525:SF3">
    <property type="entry name" value="BLL6575 PROTEIN"/>
    <property type="match status" value="1"/>
</dbReference>
<feature type="domain" description="Zinc finger CGNR" evidence="1">
    <location>
        <begin position="158"/>
        <end position="199"/>
    </location>
</feature>
<gene>
    <name evidence="2" type="ORF">CHR90_08620</name>
</gene>
<accession>A0A255XRD4</accession>
<sequence>MSDHPSRAGSLMLVGGLPALDFVNTASGRGGPWALEHLKAPAHLVLWAEHAGVVSAETAAAALDRLPGEEGRAFLRRALEVREAIFRIGTAVTRKDAPLRADLFLLKQEAAHALEHADLEAEAGGAFTIRFGDRPPAAILGPLTQSALSLFLGGGLERLKQCPAPDCGWLFYDRSKNNSRRWCDMATCGNREKAQRFRAGEGRGLKAERLD</sequence>
<evidence type="ECO:0000313" key="2">
    <source>
        <dbReference type="EMBL" id="OYQ19472.1"/>
    </source>
</evidence>
<dbReference type="RefSeq" id="WP_094408577.1">
    <property type="nucleotide sequence ID" value="NZ_BMJZ01000004.1"/>
</dbReference>
<dbReference type="Pfam" id="PF11706">
    <property type="entry name" value="zf-CGNR"/>
    <property type="match status" value="1"/>
</dbReference>
<dbReference type="Pfam" id="PF07336">
    <property type="entry name" value="ABATE"/>
    <property type="match status" value="1"/>
</dbReference>
<dbReference type="SUPFAM" id="SSF160904">
    <property type="entry name" value="Jann2411-like"/>
    <property type="match status" value="1"/>
</dbReference>
<name>A0A255XRD4_9PROT</name>
<proteinExistence type="predicted"/>
<dbReference type="Gene3D" id="1.10.3300.10">
    <property type="entry name" value="Jann2411-like domain"/>
    <property type="match status" value="1"/>
</dbReference>
<keyword evidence="3" id="KW-1185">Reference proteome</keyword>
<dbReference type="InterPro" id="IPR021005">
    <property type="entry name" value="Znf_CGNR"/>
</dbReference>
<dbReference type="PANTHER" id="PTHR35525">
    <property type="entry name" value="BLL6575 PROTEIN"/>
    <property type="match status" value="1"/>
</dbReference>
<protein>
    <recommendedName>
        <fullName evidence="1">Zinc finger CGNR domain-containing protein</fullName>
    </recommendedName>
</protein>
<dbReference type="InterPro" id="IPR023286">
    <property type="entry name" value="ABATE_dom_sf"/>
</dbReference>
<organism evidence="2 3">
    <name type="scientific">Elstera cyanobacteriorum</name>
    <dbReference type="NCBI Taxonomy" id="2022747"/>
    <lineage>
        <taxon>Bacteria</taxon>
        <taxon>Pseudomonadati</taxon>
        <taxon>Pseudomonadota</taxon>
        <taxon>Alphaproteobacteria</taxon>
        <taxon>Rhodospirillales</taxon>
        <taxon>Rhodospirillaceae</taxon>
        <taxon>Elstera</taxon>
    </lineage>
</organism>
<evidence type="ECO:0000259" key="1">
    <source>
        <dbReference type="Pfam" id="PF11706"/>
    </source>
</evidence>
<dbReference type="Proteomes" id="UP000216361">
    <property type="component" value="Unassembled WGS sequence"/>
</dbReference>